<accession>A0A2B4RNN9</accession>
<proteinExistence type="predicted"/>
<dbReference type="OrthoDB" id="5973377at2759"/>
<comment type="caution">
    <text evidence="1">The sequence shown here is derived from an EMBL/GenBank/DDBJ whole genome shotgun (WGS) entry which is preliminary data.</text>
</comment>
<protein>
    <submittedName>
        <fullName evidence="1">Uncharacterized protein</fullName>
    </submittedName>
</protein>
<keyword evidence="2" id="KW-1185">Reference proteome</keyword>
<reference evidence="2" key="1">
    <citation type="journal article" date="2017" name="bioRxiv">
        <title>Comparative analysis of the genomes of Stylophora pistillata and Acropora digitifera provides evidence for extensive differences between species of corals.</title>
        <authorList>
            <person name="Voolstra C.R."/>
            <person name="Li Y."/>
            <person name="Liew Y.J."/>
            <person name="Baumgarten S."/>
            <person name="Zoccola D."/>
            <person name="Flot J.-F."/>
            <person name="Tambutte S."/>
            <person name="Allemand D."/>
            <person name="Aranda M."/>
        </authorList>
    </citation>
    <scope>NUCLEOTIDE SEQUENCE [LARGE SCALE GENOMIC DNA]</scope>
</reference>
<gene>
    <name evidence="1" type="ORF">AWC38_SpisGene17693</name>
</gene>
<dbReference type="AlphaFoldDB" id="A0A2B4RNN9"/>
<dbReference type="Proteomes" id="UP000225706">
    <property type="component" value="Unassembled WGS sequence"/>
</dbReference>
<organism evidence="1 2">
    <name type="scientific">Stylophora pistillata</name>
    <name type="common">Smooth cauliflower coral</name>
    <dbReference type="NCBI Taxonomy" id="50429"/>
    <lineage>
        <taxon>Eukaryota</taxon>
        <taxon>Metazoa</taxon>
        <taxon>Cnidaria</taxon>
        <taxon>Anthozoa</taxon>
        <taxon>Hexacorallia</taxon>
        <taxon>Scleractinia</taxon>
        <taxon>Astrocoeniina</taxon>
        <taxon>Pocilloporidae</taxon>
        <taxon>Stylophora</taxon>
    </lineage>
</organism>
<dbReference type="EMBL" id="LSMT01000439">
    <property type="protein sequence ID" value="PFX17948.1"/>
    <property type="molecule type" value="Genomic_DNA"/>
</dbReference>
<evidence type="ECO:0000313" key="2">
    <source>
        <dbReference type="Proteomes" id="UP000225706"/>
    </source>
</evidence>
<evidence type="ECO:0000313" key="1">
    <source>
        <dbReference type="EMBL" id="PFX17948.1"/>
    </source>
</evidence>
<name>A0A2B4RNN9_STYPI</name>
<sequence>MANYFRIAELENVEDDGGDQAKKKNDDTGPCISSEIQGANSEKVNLSRKQFFSRRKKTLAALCPILDSCARAKMKLPRDNKPVLDGGLISKKKYTNIRNSSDVVRETEKKKKNMKTEFMTGCEVPNILPYKTLMSFVRSIEIGEVLSLDDLAGIYSLKSTSGVYRPLKPFLLKLAELYLFLDSKTPYLHWFNGEKGVLHVATGADGAPFGKDDTATDFEKSFQFITSAKELTADNLRFTRAPKGHSILSPERKEVVTKLKTLILAMHSMITDDLSIQLG</sequence>